<evidence type="ECO:0000256" key="3">
    <source>
        <dbReference type="ARBA" id="ARBA00022741"/>
    </source>
</evidence>
<feature type="domain" description="ABC transporter" evidence="5">
    <location>
        <begin position="6"/>
        <end position="258"/>
    </location>
</feature>
<keyword evidence="3" id="KW-0547">Nucleotide-binding</keyword>
<evidence type="ECO:0000259" key="5">
    <source>
        <dbReference type="PROSITE" id="PS50893"/>
    </source>
</evidence>
<evidence type="ECO:0000256" key="2">
    <source>
        <dbReference type="ARBA" id="ARBA00022448"/>
    </source>
</evidence>
<sequence>MSTPILEVSGLKTYYRTRLKEEVHAVDGVDFALEEGKTLGIAGESGCGKSTLALSLMGFYAPPLHYHSGSITIGGTDIMKLSREELRTRILGRSIAYIPQAAMNALNPTQKIIRFIEDVMMEHRPELSRKQVKALAAERLESLNLPVKVLHAFPNELSGGMKQRTVIAISTILNPAVLIADEPTSALDVTSQKSVIKLLKDLLAKKFIRSLVFITHELPLLYHVTDEIMVMYAGQIVERGTAEQMIFDPVHPYTNKLMGSIIVPEAGMKGHKLAAIPGAPPNLKQPITGCRFAERCEYAREACREASIASRLDEGRRYRCLFDAGTLREWYASDKD</sequence>
<name>H3SJF3_9BACL</name>
<dbReference type="SUPFAM" id="SSF52540">
    <property type="entry name" value="P-loop containing nucleoside triphosphate hydrolases"/>
    <property type="match status" value="1"/>
</dbReference>
<dbReference type="STRING" id="1131935.PDENDC454_18403"/>
<dbReference type="GO" id="GO:0016887">
    <property type="term" value="F:ATP hydrolysis activity"/>
    <property type="evidence" value="ECO:0007669"/>
    <property type="project" value="InterPro"/>
</dbReference>
<dbReference type="SMART" id="SM00382">
    <property type="entry name" value="AAA"/>
    <property type="match status" value="1"/>
</dbReference>
<dbReference type="InterPro" id="IPR013563">
    <property type="entry name" value="Oligopep_ABC_C"/>
</dbReference>
<dbReference type="Pfam" id="PF08352">
    <property type="entry name" value="oligo_HPY"/>
    <property type="match status" value="1"/>
</dbReference>
<evidence type="ECO:0000313" key="7">
    <source>
        <dbReference type="Proteomes" id="UP000003900"/>
    </source>
</evidence>
<dbReference type="InterPro" id="IPR003593">
    <property type="entry name" value="AAA+_ATPase"/>
</dbReference>
<proteinExistence type="inferred from homology"/>
<keyword evidence="2" id="KW-0813">Transport</keyword>
<comment type="caution">
    <text evidence="6">The sequence shown here is derived from an EMBL/GenBank/DDBJ whole genome shotgun (WGS) entry which is preliminary data.</text>
</comment>
<dbReference type="Pfam" id="PF00005">
    <property type="entry name" value="ABC_tran"/>
    <property type="match status" value="1"/>
</dbReference>
<dbReference type="PROSITE" id="PS50893">
    <property type="entry name" value="ABC_TRANSPORTER_2"/>
    <property type="match status" value="1"/>
</dbReference>
<dbReference type="Proteomes" id="UP000003900">
    <property type="component" value="Unassembled WGS sequence"/>
</dbReference>
<dbReference type="Gene3D" id="3.40.50.300">
    <property type="entry name" value="P-loop containing nucleotide triphosphate hydrolases"/>
    <property type="match status" value="1"/>
</dbReference>
<dbReference type="GO" id="GO:0005524">
    <property type="term" value="F:ATP binding"/>
    <property type="evidence" value="ECO:0007669"/>
    <property type="project" value="UniProtKB-KW"/>
</dbReference>
<accession>H3SJF3</accession>
<dbReference type="PANTHER" id="PTHR43067:SF3">
    <property type="entry name" value="MALTOSE ABC TRANSPORTER, ATP-BINDING PROTEIN"/>
    <property type="match status" value="1"/>
</dbReference>
<dbReference type="CDD" id="cd03257">
    <property type="entry name" value="ABC_NikE_OppD_transporters"/>
    <property type="match status" value="1"/>
</dbReference>
<gene>
    <name evidence="6" type="ORF">PDENDC454_18403</name>
</gene>
<evidence type="ECO:0000256" key="4">
    <source>
        <dbReference type="ARBA" id="ARBA00022840"/>
    </source>
</evidence>
<evidence type="ECO:0000256" key="1">
    <source>
        <dbReference type="ARBA" id="ARBA00005417"/>
    </source>
</evidence>
<dbReference type="InterPro" id="IPR027417">
    <property type="entry name" value="P-loop_NTPase"/>
</dbReference>
<dbReference type="PATRIC" id="fig|1131935.3.peg.3819"/>
<comment type="similarity">
    <text evidence="1">Belongs to the ABC transporter superfamily.</text>
</comment>
<dbReference type="PANTHER" id="PTHR43067">
    <property type="entry name" value="OLIGOPEPTIDE/DIPEPTIDE ABC TRANSPORTER, ATPASE SUBUNIT"/>
    <property type="match status" value="1"/>
</dbReference>
<organism evidence="6 7">
    <name type="scientific">Paenibacillus dendritiformis C454</name>
    <dbReference type="NCBI Taxonomy" id="1131935"/>
    <lineage>
        <taxon>Bacteria</taxon>
        <taxon>Bacillati</taxon>
        <taxon>Bacillota</taxon>
        <taxon>Bacilli</taxon>
        <taxon>Bacillales</taxon>
        <taxon>Paenibacillaceae</taxon>
        <taxon>Paenibacillus</taxon>
    </lineage>
</organism>
<keyword evidence="7" id="KW-1185">Reference proteome</keyword>
<dbReference type="NCBIfam" id="TIGR01727">
    <property type="entry name" value="oligo_HPY"/>
    <property type="match status" value="1"/>
</dbReference>
<protein>
    <submittedName>
        <fullName evidence="6">Oligopeptide/dipeptide ABC transporter ATPase subunit</fullName>
    </submittedName>
</protein>
<keyword evidence="4" id="KW-0067">ATP-binding</keyword>
<dbReference type="GO" id="GO:0015833">
    <property type="term" value="P:peptide transport"/>
    <property type="evidence" value="ECO:0007669"/>
    <property type="project" value="InterPro"/>
</dbReference>
<reference evidence="6 7" key="1">
    <citation type="journal article" date="2012" name="J. Bacteriol.">
        <title>Genome Sequence of the Pattern-Forming Social Bacterium Paenibacillus dendritiformis C454 Chiral Morphotype.</title>
        <authorList>
            <person name="Sirota-Madi A."/>
            <person name="Olender T."/>
            <person name="Helman Y."/>
            <person name="Brainis I."/>
            <person name="Finkelshtein A."/>
            <person name="Roth D."/>
            <person name="Hagai E."/>
            <person name="Leshkowitz D."/>
            <person name="Brodsky L."/>
            <person name="Galatenko V."/>
            <person name="Nikolaev V."/>
            <person name="Gutnick D.L."/>
            <person name="Lancet D."/>
            <person name="Ben-Jacob E."/>
        </authorList>
    </citation>
    <scope>NUCLEOTIDE SEQUENCE [LARGE SCALE GENOMIC DNA]</scope>
    <source>
        <strain evidence="6 7">C454</strain>
    </source>
</reference>
<dbReference type="AlphaFoldDB" id="H3SJF3"/>
<dbReference type="EMBL" id="AHKH01000056">
    <property type="protein sequence ID" value="EHQ60795.1"/>
    <property type="molecule type" value="Genomic_DNA"/>
</dbReference>
<dbReference type="RefSeq" id="WP_006678167.1">
    <property type="nucleotide sequence ID" value="NZ_AHKH01000056.1"/>
</dbReference>
<evidence type="ECO:0000313" key="6">
    <source>
        <dbReference type="EMBL" id="EHQ60795.1"/>
    </source>
</evidence>
<dbReference type="OrthoDB" id="41661at2"/>
<dbReference type="InterPro" id="IPR003439">
    <property type="entry name" value="ABC_transporter-like_ATP-bd"/>
</dbReference>